<proteinExistence type="predicted"/>
<feature type="compositionally biased region" description="Basic and acidic residues" evidence="1">
    <location>
        <begin position="1"/>
        <end position="15"/>
    </location>
</feature>
<dbReference type="HOGENOM" id="CLU_2112545_0_0_1"/>
<feature type="region of interest" description="Disordered" evidence="1">
    <location>
        <begin position="1"/>
        <end position="38"/>
    </location>
</feature>
<dbReference type="EnsemblPlants" id="KEH23978">
    <property type="protein sequence ID" value="KEH23978"/>
    <property type="gene ID" value="MTR_7g098675"/>
</dbReference>
<name>A0A072U4D1_MEDTR</name>
<dbReference type="AlphaFoldDB" id="A0A072U4D1"/>
<keyword evidence="4" id="KW-1185">Reference proteome</keyword>
<evidence type="ECO:0000256" key="1">
    <source>
        <dbReference type="SAM" id="MobiDB-lite"/>
    </source>
</evidence>
<reference evidence="3" key="3">
    <citation type="submission" date="2015-04" db="UniProtKB">
        <authorList>
            <consortium name="EnsemblPlants"/>
        </authorList>
    </citation>
    <scope>IDENTIFICATION</scope>
    <source>
        <strain evidence="3">cv. Jemalong A17</strain>
    </source>
</reference>
<evidence type="ECO:0000313" key="2">
    <source>
        <dbReference type="EMBL" id="KEH23978.1"/>
    </source>
</evidence>
<sequence>MMRIEETAKKEETKKLTKPIKRRKEAIEPLSSRSPDGLALTGQGLLQAGLKSPIQISGSNYSAQALHFIRAFGPALTARPILTALARSVGTKEWIGNVPDPVSSIVVSKLLDCNE</sequence>
<dbReference type="Proteomes" id="UP000002051">
    <property type="component" value="Unassembled WGS sequence"/>
</dbReference>
<evidence type="ECO:0000313" key="4">
    <source>
        <dbReference type="Proteomes" id="UP000002051"/>
    </source>
</evidence>
<reference evidence="2 4" key="2">
    <citation type="journal article" date="2014" name="BMC Genomics">
        <title>An improved genome release (version Mt4.0) for the model legume Medicago truncatula.</title>
        <authorList>
            <person name="Tang H."/>
            <person name="Krishnakumar V."/>
            <person name="Bidwell S."/>
            <person name="Rosen B."/>
            <person name="Chan A."/>
            <person name="Zhou S."/>
            <person name="Gentzbittel L."/>
            <person name="Childs K.L."/>
            <person name="Yandell M."/>
            <person name="Gundlach H."/>
            <person name="Mayer K.F."/>
            <person name="Schwartz D.C."/>
            <person name="Town C.D."/>
        </authorList>
    </citation>
    <scope>GENOME REANNOTATION</scope>
    <source>
        <strain evidence="2">A17</strain>
        <strain evidence="3 4">cv. Jemalong A17</strain>
    </source>
</reference>
<organism evidence="2 4">
    <name type="scientific">Medicago truncatula</name>
    <name type="common">Barrel medic</name>
    <name type="synonym">Medicago tribuloides</name>
    <dbReference type="NCBI Taxonomy" id="3880"/>
    <lineage>
        <taxon>Eukaryota</taxon>
        <taxon>Viridiplantae</taxon>
        <taxon>Streptophyta</taxon>
        <taxon>Embryophyta</taxon>
        <taxon>Tracheophyta</taxon>
        <taxon>Spermatophyta</taxon>
        <taxon>Magnoliopsida</taxon>
        <taxon>eudicotyledons</taxon>
        <taxon>Gunneridae</taxon>
        <taxon>Pentapetalae</taxon>
        <taxon>rosids</taxon>
        <taxon>fabids</taxon>
        <taxon>Fabales</taxon>
        <taxon>Fabaceae</taxon>
        <taxon>Papilionoideae</taxon>
        <taxon>50 kb inversion clade</taxon>
        <taxon>NPAAA clade</taxon>
        <taxon>Hologalegina</taxon>
        <taxon>IRL clade</taxon>
        <taxon>Trifolieae</taxon>
        <taxon>Medicago</taxon>
    </lineage>
</organism>
<accession>A0A072U4D1</accession>
<gene>
    <name evidence="2" type="ordered locus">MTR_7g098675</name>
</gene>
<reference evidence="2 4" key="1">
    <citation type="journal article" date="2011" name="Nature">
        <title>The Medicago genome provides insight into the evolution of rhizobial symbioses.</title>
        <authorList>
            <person name="Young N.D."/>
            <person name="Debelle F."/>
            <person name="Oldroyd G.E."/>
            <person name="Geurts R."/>
            <person name="Cannon S.B."/>
            <person name="Udvardi M.K."/>
            <person name="Benedito V.A."/>
            <person name="Mayer K.F."/>
            <person name="Gouzy J."/>
            <person name="Schoof H."/>
            <person name="Van de Peer Y."/>
            <person name="Proost S."/>
            <person name="Cook D.R."/>
            <person name="Meyers B.C."/>
            <person name="Spannagl M."/>
            <person name="Cheung F."/>
            <person name="De Mita S."/>
            <person name="Krishnakumar V."/>
            <person name="Gundlach H."/>
            <person name="Zhou S."/>
            <person name="Mudge J."/>
            <person name="Bharti A.K."/>
            <person name="Murray J.D."/>
            <person name="Naoumkina M.A."/>
            <person name="Rosen B."/>
            <person name="Silverstein K.A."/>
            <person name="Tang H."/>
            <person name="Rombauts S."/>
            <person name="Zhao P.X."/>
            <person name="Zhou P."/>
            <person name="Barbe V."/>
            <person name="Bardou P."/>
            <person name="Bechner M."/>
            <person name="Bellec A."/>
            <person name="Berger A."/>
            <person name="Berges H."/>
            <person name="Bidwell S."/>
            <person name="Bisseling T."/>
            <person name="Choisne N."/>
            <person name="Couloux A."/>
            <person name="Denny R."/>
            <person name="Deshpande S."/>
            <person name="Dai X."/>
            <person name="Doyle J.J."/>
            <person name="Dudez A.M."/>
            <person name="Farmer A.D."/>
            <person name="Fouteau S."/>
            <person name="Franken C."/>
            <person name="Gibelin C."/>
            <person name="Gish J."/>
            <person name="Goldstein S."/>
            <person name="Gonzalez A.J."/>
            <person name="Green P.J."/>
            <person name="Hallab A."/>
            <person name="Hartog M."/>
            <person name="Hua A."/>
            <person name="Humphray S.J."/>
            <person name="Jeong D.H."/>
            <person name="Jing Y."/>
            <person name="Jocker A."/>
            <person name="Kenton S.M."/>
            <person name="Kim D.J."/>
            <person name="Klee K."/>
            <person name="Lai H."/>
            <person name="Lang C."/>
            <person name="Lin S."/>
            <person name="Macmil S.L."/>
            <person name="Magdelenat G."/>
            <person name="Matthews L."/>
            <person name="McCorrison J."/>
            <person name="Monaghan E.L."/>
            <person name="Mun J.H."/>
            <person name="Najar F.Z."/>
            <person name="Nicholson C."/>
            <person name="Noirot C."/>
            <person name="O'Bleness M."/>
            <person name="Paule C.R."/>
            <person name="Poulain J."/>
            <person name="Prion F."/>
            <person name="Qin B."/>
            <person name="Qu C."/>
            <person name="Retzel E.F."/>
            <person name="Riddle C."/>
            <person name="Sallet E."/>
            <person name="Samain S."/>
            <person name="Samson N."/>
            <person name="Sanders I."/>
            <person name="Saurat O."/>
            <person name="Scarpelli C."/>
            <person name="Schiex T."/>
            <person name="Segurens B."/>
            <person name="Severin A.J."/>
            <person name="Sherrier D.J."/>
            <person name="Shi R."/>
            <person name="Sims S."/>
            <person name="Singer S.R."/>
            <person name="Sinharoy S."/>
            <person name="Sterck L."/>
            <person name="Viollet A."/>
            <person name="Wang B.B."/>
            <person name="Wang K."/>
            <person name="Wang M."/>
            <person name="Wang X."/>
            <person name="Warfsmann J."/>
            <person name="Weissenbach J."/>
            <person name="White D.D."/>
            <person name="White J.D."/>
            <person name="Wiley G.B."/>
            <person name="Wincker P."/>
            <person name="Xing Y."/>
            <person name="Yang L."/>
            <person name="Yao Z."/>
            <person name="Ying F."/>
            <person name="Zhai J."/>
            <person name="Zhou L."/>
            <person name="Zuber A."/>
            <person name="Denarie J."/>
            <person name="Dixon R.A."/>
            <person name="May G.D."/>
            <person name="Schwartz D.C."/>
            <person name="Rogers J."/>
            <person name="Quetier F."/>
            <person name="Town C.D."/>
            <person name="Roe B.A."/>
        </authorList>
    </citation>
    <scope>NUCLEOTIDE SEQUENCE [LARGE SCALE GENOMIC DNA]</scope>
    <source>
        <strain evidence="2">A17</strain>
        <strain evidence="3 4">cv. Jemalong A17</strain>
    </source>
</reference>
<protein>
    <submittedName>
        <fullName evidence="2 3">Uncharacterized protein</fullName>
    </submittedName>
</protein>
<dbReference type="EMBL" id="CM001223">
    <property type="protein sequence ID" value="KEH23978.1"/>
    <property type="molecule type" value="Genomic_DNA"/>
</dbReference>
<evidence type="ECO:0000313" key="3">
    <source>
        <dbReference type="EnsemblPlants" id="KEH23978"/>
    </source>
</evidence>